<evidence type="ECO:0000313" key="1">
    <source>
        <dbReference type="EMBL" id="QSG10562.1"/>
    </source>
</evidence>
<name>A0A897ND33_9EURY</name>
<reference evidence="1" key="1">
    <citation type="submission" date="2020-11" db="EMBL/GenBank/DDBJ databases">
        <title>Carbohydrate-dependent, anaerobic sulfur respiration: A novel catabolism in halophilic archaea.</title>
        <authorList>
            <person name="Sorokin D.Y."/>
            <person name="Messina E."/>
            <person name="Smedile F."/>
            <person name="La Cono V."/>
            <person name="Hallsworth J.E."/>
            <person name="Yakimov M.M."/>
        </authorList>
    </citation>
    <scope>NUCLEOTIDE SEQUENCE</scope>
    <source>
        <strain evidence="1">HSR-Bgl</strain>
    </source>
</reference>
<dbReference type="EMBL" id="CP064789">
    <property type="protein sequence ID" value="QSG10562.1"/>
    <property type="molecule type" value="Genomic_DNA"/>
</dbReference>
<accession>A0A897ND33</accession>
<sequence>MTSGFLFEPESGLFPVPLQAPQVSLSRMPVPPHSGQCAVFPGIIRQYVLILY</sequence>
<gene>
    <name evidence="1" type="ORF">HSBGL_0120</name>
</gene>
<proteinExistence type="predicted"/>
<protein>
    <submittedName>
        <fullName evidence="1">Uncharacterized protein</fullName>
    </submittedName>
</protein>
<dbReference type="Proteomes" id="UP000663305">
    <property type="component" value="Chromosome"/>
</dbReference>
<evidence type="ECO:0000313" key="2">
    <source>
        <dbReference type="Proteomes" id="UP000663305"/>
    </source>
</evidence>
<organism evidence="1 2">
    <name type="scientific">Halapricum desulfuricans</name>
    <dbReference type="NCBI Taxonomy" id="2841257"/>
    <lineage>
        <taxon>Archaea</taxon>
        <taxon>Methanobacteriati</taxon>
        <taxon>Methanobacteriota</taxon>
        <taxon>Stenosarchaea group</taxon>
        <taxon>Halobacteria</taxon>
        <taxon>Halobacteriales</taxon>
        <taxon>Haloarculaceae</taxon>
        <taxon>Halapricum</taxon>
    </lineage>
</organism>
<dbReference type="AlphaFoldDB" id="A0A897ND33"/>